<reference evidence="7 8" key="1">
    <citation type="submission" date="2018-03" db="EMBL/GenBank/DDBJ databases">
        <title>Genomic Encyclopedia of Archaeal and Bacterial Type Strains, Phase II (KMG-II): from individual species to whole genera.</title>
        <authorList>
            <person name="Goeker M."/>
        </authorList>
    </citation>
    <scope>NUCLEOTIDE SEQUENCE [LARGE SCALE GENOMIC DNA]</scope>
    <source>
        <strain evidence="7 8">DSM 28057</strain>
    </source>
</reference>
<evidence type="ECO:0000313" key="8">
    <source>
        <dbReference type="Proteomes" id="UP000240708"/>
    </source>
</evidence>
<dbReference type="GO" id="GO:0050152">
    <property type="term" value="F:omega-amidase activity"/>
    <property type="evidence" value="ECO:0007669"/>
    <property type="project" value="UniProtKB-EC"/>
</dbReference>
<evidence type="ECO:0000256" key="3">
    <source>
        <dbReference type="ARBA" id="ARBA00039118"/>
    </source>
</evidence>
<evidence type="ECO:0000256" key="2">
    <source>
        <dbReference type="ARBA" id="ARBA00022801"/>
    </source>
</evidence>
<dbReference type="NCBIfam" id="NF007757">
    <property type="entry name" value="PRK10438.1"/>
    <property type="match status" value="1"/>
</dbReference>
<name>A0A2P8DZE0_9BACT</name>
<dbReference type="Proteomes" id="UP000240708">
    <property type="component" value="Unassembled WGS sequence"/>
</dbReference>
<dbReference type="Pfam" id="PF00795">
    <property type="entry name" value="CN_hydrolase"/>
    <property type="match status" value="1"/>
</dbReference>
<evidence type="ECO:0000256" key="5">
    <source>
        <dbReference type="ARBA" id="ARBA00072139"/>
    </source>
</evidence>
<dbReference type="GO" id="GO:0106008">
    <property type="term" value="F:2-oxoglutaramate amidase activity"/>
    <property type="evidence" value="ECO:0007669"/>
    <property type="project" value="TreeGrafter"/>
</dbReference>
<comment type="caution">
    <text evidence="7">The sequence shown here is derived from an EMBL/GenBank/DDBJ whole genome shotgun (WGS) entry which is preliminary data.</text>
</comment>
<dbReference type="FunFam" id="3.60.110.10:FF:000004">
    <property type="entry name" value="Carbon-nitrogen hydrolase"/>
    <property type="match status" value="1"/>
</dbReference>
<dbReference type="PROSITE" id="PS50263">
    <property type="entry name" value="CN_HYDROLASE"/>
    <property type="match status" value="1"/>
</dbReference>
<dbReference type="EMBL" id="PYGF01000009">
    <property type="protein sequence ID" value="PSL02575.1"/>
    <property type="molecule type" value="Genomic_DNA"/>
</dbReference>
<protein>
    <recommendedName>
        <fullName evidence="5">Omega-amidase YafV</fullName>
        <ecNumber evidence="3">3.5.1.3</ecNumber>
    </recommendedName>
</protein>
<dbReference type="InterPro" id="IPR052737">
    <property type="entry name" value="Omega-amidase_YafV"/>
</dbReference>
<evidence type="ECO:0000313" key="7">
    <source>
        <dbReference type="EMBL" id="PSL02575.1"/>
    </source>
</evidence>
<organism evidence="7 8">
    <name type="scientific">Cecembia rubra</name>
    <dbReference type="NCBI Taxonomy" id="1485585"/>
    <lineage>
        <taxon>Bacteria</taxon>
        <taxon>Pseudomonadati</taxon>
        <taxon>Bacteroidota</taxon>
        <taxon>Cytophagia</taxon>
        <taxon>Cytophagales</taxon>
        <taxon>Cyclobacteriaceae</taxon>
        <taxon>Cecembia</taxon>
    </lineage>
</organism>
<feature type="domain" description="CN hydrolase" evidence="6">
    <location>
        <begin position="9"/>
        <end position="245"/>
    </location>
</feature>
<accession>A0A2P8DZE0</accession>
<dbReference type="InterPro" id="IPR003010">
    <property type="entry name" value="C-N_Hydrolase"/>
</dbReference>
<keyword evidence="8" id="KW-1185">Reference proteome</keyword>
<dbReference type="PANTHER" id="PTHR47799">
    <property type="entry name" value="OMEGA-AMIDASE YAFV"/>
    <property type="match status" value="1"/>
</dbReference>
<comment type="catalytic activity">
    <reaction evidence="4">
        <text>a monoamide of a dicarboxylate + H2O = a dicarboxylate + NH4(+)</text>
        <dbReference type="Rhea" id="RHEA:11716"/>
        <dbReference type="ChEBI" id="CHEBI:15377"/>
        <dbReference type="ChEBI" id="CHEBI:28938"/>
        <dbReference type="ChEBI" id="CHEBI:28965"/>
        <dbReference type="ChEBI" id="CHEBI:77450"/>
        <dbReference type="EC" id="3.5.1.3"/>
    </reaction>
</comment>
<evidence type="ECO:0000256" key="4">
    <source>
        <dbReference type="ARBA" id="ARBA00052904"/>
    </source>
</evidence>
<dbReference type="OrthoDB" id="9811121at2"/>
<dbReference type="PANTHER" id="PTHR47799:SF1">
    <property type="entry name" value="OMEGA-AMIDASE YAFV"/>
    <property type="match status" value="1"/>
</dbReference>
<proteinExistence type="inferred from homology"/>
<dbReference type="Gene3D" id="3.60.110.10">
    <property type="entry name" value="Carbon-nitrogen hydrolase"/>
    <property type="match status" value="1"/>
</dbReference>
<evidence type="ECO:0000259" key="6">
    <source>
        <dbReference type="PROSITE" id="PS50263"/>
    </source>
</evidence>
<evidence type="ECO:0000256" key="1">
    <source>
        <dbReference type="ARBA" id="ARBA00010613"/>
    </source>
</evidence>
<dbReference type="AlphaFoldDB" id="A0A2P8DZE0"/>
<comment type="similarity">
    <text evidence="1">Belongs to the carbon-nitrogen hydrolase superfamily. NIT1/NIT2 family.</text>
</comment>
<gene>
    <name evidence="7" type="ORF">CLV48_10940</name>
</gene>
<dbReference type="RefSeq" id="WP_106568133.1">
    <property type="nucleotide sequence ID" value="NZ_PYGF01000009.1"/>
</dbReference>
<sequence>MTDMLFPDLVIALVQTDLYWKDRTANLAMLEEKIMNLPHMVDLIILPEMFTTGFTMDAAEVAEPMNFITTKWMCQMAAQTQSVITGSLVIKEGNSFFNRLLWVRPDGRVSKYDKRHLFRMADEDAHYTMGLQREVLSLKGWKILPQICYDLRFPVWSRNQVVNKDLEYDLVFYVASWPSPRINAWDILLQARAVENLSYSIGVNRVGKDGNAVPYSGHSAAYNFKGEKMVFSENKEEILFVNLDHKALKDYRDKFPAWLDADGFQLKV</sequence>
<dbReference type="InterPro" id="IPR036526">
    <property type="entry name" value="C-N_Hydrolase_sf"/>
</dbReference>
<dbReference type="CDD" id="cd07575">
    <property type="entry name" value="Xc-1258_like"/>
    <property type="match status" value="1"/>
</dbReference>
<dbReference type="SUPFAM" id="SSF56317">
    <property type="entry name" value="Carbon-nitrogen hydrolase"/>
    <property type="match status" value="1"/>
</dbReference>
<dbReference type="EC" id="3.5.1.3" evidence="3"/>
<keyword evidence="2 7" id="KW-0378">Hydrolase</keyword>